<dbReference type="PANTHER" id="PTHR33223:SF11">
    <property type="entry name" value="ELEMENT PROTEIN, PUTATIVE-RELATED"/>
    <property type="match status" value="1"/>
</dbReference>
<feature type="compositionally biased region" description="Basic and acidic residues" evidence="1">
    <location>
        <begin position="12"/>
        <end position="26"/>
    </location>
</feature>
<accession>A0A6V7Q9E1</accession>
<feature type="compositionally biased region" description="Polar residues" evidence="1">
    <location>
        <begin position="119"/>
        <end position="132"/>
    </location>
</feature>
<feature type="region of interest" description="Disordered" evidence="1">
    <location>
        <begin position="1"/>
        <end position="26"/>
    </location>
</feature>
<dbReference type="InterPro" id="IPR005162">
    <property type="entry name" value="Retrotrans_gag_dom"/>
</dbReference>
<feature type="region of interest" description="Disordered" evidence="1">
    <location>
        <begin position="196"/>
        <end position="226"/>
    </location>
</feature>
<protein>
    <recommendedName>
        <fullName evidence="2">Retrotransposon gag domain-containing protein</fullName>
    </recommendedName>
</protein>
<gene>
    <name evidence="3" type="ORF">CB5_LOCUS23030</name>
</gene>
<feature type="region of interest" description="Disordered" evidence="1">
    <location>
        <begin position="484"/>
        <end position="507"/>
    </location>
</feature>
<feature type="region of interest" description="Disordered" evidence="1">
    <location>
        <begin position="106"/>
        <end position="149"/>
    </location>
</feature>
<evidence type="ECO:0000313" key="3">
    <source>
        <dbReference type="EMBL" id="CAD1839819.1"/>
    </source>
</evidence>
<dbReference type="PANTHER" id="PTHR33223">
    <property type="entry name" value="CCHC-TYPE DOMAIN-CONTAINING PROTEIN"/>
    <property type="match status" value="1"/>
</dbReference>
<evidence type="ECO:0000259" key="2">
    <source>
        <dbReference type="Pfam" id="PF03732"/>
    </source>
</evidence>
<dbReference type="Pfam" id="PF03732">
    <property type="entry name" value="Retrotrans_gag"/>
    <property type="match status" value="1"/>
</dbReference>
<feature type="compositionally biased region" description="Basic residues" evidence="1">
    <location>
        <begin position="667"/>
        <end position="680"/>
    </location>
</feature>
<dbReference type="AlphaFoldDB" id="A0A6V7Q9E1"/>
<feature type="domain" description="Retrotransposon gag" evidence="2">
    <location>
        <begin position="328"/>
        <end position="409"/>
    </location>
</feature>
<dbReference type="EMBL" id="LR862134">
    <property type="protein sequence ID" value="CAD1839819.1"/>
    <property type="molecule type" value="Genomic_DNA"/>
</dbReference>
<evidence type="ECO:0000256" key="1">
    <source>
        <dbReference type="SAM" id="MobiDB-lite"/>
    </source>
</evidence>
<feature type="region of interest" description="Disordered" evidence="1">
    <location>
        <begin position="655"/>
        <end position="689"/>
    </location>
</feature>
<feature type="compositionally biased region" description="Polar residues" evidence="1">
    <location>
        <begin position="210"/>
        <end position="225"/>
    </location>
</feature>
<name>A0A6V7Q9E1_ANACO</name>
<proteinExistence type="predicted"/>
<sequence length="771" mass="88896">MTAILRPMNRPEVSRRCQDTTEGHQEENISKRIYKAYKTIKGRMGRVRAQKQSLPPRNKVWVRKESVPMTKDSHEGMEVHTVRMVGHQDPDQSEEQETLNQMLTRAAARRKAIARQNDPRSSNLQRLPTDSSLPDDPHDEDEEEEPAFMTHDPRDAMIASLKKQISEKDRDIINLYKKMDDVMGLLLNVQSNLENQRNQAAPQSDEVRPTVSQSMNTQQPAQTAPSVALQPARAELQNHQDNFPMTKEEIRELISSQVKQTIDEAAPKRKSRGHPYPIEYDSIPFPDRYIVPKFKTFYGLGNPDQHLAHFRASCGNTGGNSALLLRQFPQSLSGVAFEWYYSLEDESMTTWDDMEEAFRNKFATVSDKITIADLVATRRRKDESMLEYITRWRNLSIRCEQPIEQTQAVGLLMGNVDNWMAPFLCTTKCATFQDLILNVSRLERTDPHALTNFQTQKPKREEGKKVEVKTENFKAARTNVAEKGKKVMTTTTERASSKPILGGNNFKTPTFEERKNKIYPFKRDKVRKIFRDALKSGLQLPEPKRPEDVGKTNDPNYCLYHRMVSHPIEDCWIFKDWVEKQYKAGMITLSQAVLTDPPTENTNFVNIKDENIEEEDTPPPEFWNIFLSKKTHKMLKYLNTIPEVTWRGPLHPEVQTSSSEIAPNHHAEKRKASLKKKVRKPAQPEKRGEMPPVTIRDFIVKALEDAESKKGLRKLRTRNSFGLKHVGSSQPEVIRMVSQTDEEGMTANINQHKYKRSSSRILIKSMKNYWI</sequence>
<reference evidence="3" key="1">
    <citation type="submission" date="2020-07" db="EMBL/GenBank/DDBJ databases">
        <authorList>
            <person name="Lin J."/>
        </authorList>
    </citation>
    <scope>NUCLEOTIDE SEQUENCE</scope>
</reference>
<organism evidence="3">
    <name type="scientific">Ananas comosus var. bracteatus</name>
    <name type="common">red pineapple</name>
    <dbReference type="NCBI Taxonomy" id="296719"/>
    <lineage>
        <taxon>Eukaryota</taxon>
        <taxon>Viridiplantae</taxon>
        <taxon>Streptophyta</taxon>
        <taxon>Embryophyta</taxon>
        <taxon>Tracheophyta</taxon>
        <taxon>Spermatophyta</taxon>
        <taxon>Magnoliopsida</taxon>
        <taxon>Liliopsida</taxon>
        <taxon>Poales</taxon>
        <taxon>Bromeliaceae</taxon>
        <taxon>Bromelioideae</taxon>
        <taxon>Ananas</taxon>
    </lineage>
</organism>
<feature type="compositionally biased region" description="Acidic residues" evidence="1">
    <location>
        <begin position="137"/>
        <end position="146"/>
    </location>
</feature>